<sequence length="593" mass="65676">MANATPKYAAKSTLRSIKNFTNGYSDMQAKVREATSNDPWGPSGSQMNELAAASHNQHEFLEIMEILDKRMNDKGKNWRHVFKALTVLDYLLHVGSESVVKYARENLYIVKTLKEFQYIDEDGKDQGSNVRQKAKDITALLSDDARLKEERRSRNAMNDRMSGRPQGPDQFGADRFEQPMPVYERPGATDEDRDLQRALEESRRMAQTETSSRNSEDDDLKKALELSKKEEQDRIKTVEKYNELSLTEDWEADSKPVNRYEQQNNIDFFGNDFGGQNNNNNNNNNNFDAFSPMNEYGNDNNAFLQEQATGFNNNPYLQFQQQQLQQQQLQQQQLMQQQMMQQQMQQQQQMAFLNPMNNPYQQQVSPQMTGAPNLGSNNPFSAFAQKPAMTGQPTGLNGVNGFNSNNNNNNNNSNGFNNGISSSNSNNNPLGELAFLQNSMTGTPVTGQSPSIKAANPNDEKYAHLAMALSNRDDGMDTFGNTGQLRIPTHSSYGLGNRGTNVNDGAANPFQTLGGAGASNNSNSLIDIGDSGSNLGRSNSNNPFQAIAQAGGQTNSGFLSSQATGYGGMNNNGFGQNGHTNNNSGAYSNNMLF</sequence>
<keyword evidence="5" id="KW-0446">Lipid-binding</keyword>
<dbReference type="InterPro" id="IPR003903">
    <property type="entry name" value="UIM_dom"/>
</dbReference>
<feature type="region of interest" description="Disordered" evidence="6">
    <location>
        <begin position="142"/>
        <end position="220"/>
    </location>
</feature>
<dbReference type="Pfam" id="PF01417">
    <property type="entry name" value="ENTH"/>
    <property type="match status" value="1"/>
</dbReference>
<reference evidence="8 9" key="1">
    <citation type="journal article" date="2020" name="Fungal Divers.">
        <title>Resolving the Mortierellaceae phylogeny through synthesis of multi-gene phylogenetics and phylogenomics.</title>
        <authorList>
            <person name="Vandepol N."/>
            <person name="Liber J."/>
            <person name="Desiro A."/>
            <person name="Na H."/>
            <person name="Kennedy M."/>
            <person name="Barry K."/>
            <person name="Grigoriev I.V."/>
            <person name="Miller A.N."/>
            <person name="O'Donnell K."/>
            <person name="Stajich J.E."/>
            <person name="Bonito G."/>
        </authorList>
    </citation>
    <scope>NUCLEOTIDE SEQUENCE [LARGE SCALE GENOMIC DNA]</scope>
    <source>
        <strain evidence="8 9">AD045</strain>
    </source>
</reference>
<dbReference type="PROSITE" id="PS50330">
    <property type="entry name" value="UIM"/>
    <property type="match status" value="2"/>
</dbReference>
<feature type="region of interest" description="Disordered" evidence="6">
    <location>
        <begin position="570"/>
        <end position="593"/>
    </location>
</feature>
<protein>
    <recommendedName>
        <fullName evidence="7">ENTH domain-containing protein</fullName>
    </recommendedName>
</protein>
<organism evidence="8 9">
    <name type="scientific">Linnemannia gamsii</name>
    <dbReference type="NCBI Taxonomy" id="64522"/>
    <lineage>
        <taxon>Eukaryota</taxon>
        <taxon>Fungi</taxon>
        <taxon>Fungi incertae sedis</taxon>
        <taxon>Mucoromycota</taxon>
        <taxon>Mortierellomycotina</taxon>
        <taxon>Mortierellomycetes</taxon>
        <taxon>Mortierellales</taxon>
        <taxon>Mortierellaceae</taxon>
        <taxon>Linnemannia</taxon>
    </lineage>
</organism>
<evidence type="ECO:0000256" key="1">
    <source>
        <dbReference type="ARBA" id="ARBA00004496"/>
    </source>
</evidence>
<dbReference type="Proteomes" id="UP001194696">
    <property type="component" value="Unassembled WGS sequence"/>
</dbReference>
<name>A0ABQ7K287_9FUNG</name>
<evidence type="ECO:0000313" key="9">
    <source>
        <dbReference type="Proteomes" id="UP001194696"/>
    </source>
</evidence>
<comment type="caution">
    <text evidence="8">The sequence shown here is derived from an EMBL/GenBank/DDBJ whole genome shotgun (WGS) entry which is preliminary data.</text>
</comment>
<dbReference type="PANTHER" id="PTHR12276">
    <property type="entry name" value="EPSIN/ENT-RELATED"/>
    <property type="match status" value="1"/>
</dbReference>
<dbReference type="EMBL" id="JAAAIM010000317">
    <property type="protein sequence ID" value="KAG0289961.1"/>
    <property type="molecule type" value="Genomic_DNA"/>
</dbReference>
<feature type="domain" description="ENTH" evidence="7">
    <location>
        <begin position="19"/>
        <end position="151"/>
    </location>
</feature>
<accession>A0ABQ7K287</accession>
<dbReference type="PROSITE" id="PS50942">
    <property type="entry name" value="ENTH"/>
    <property type="match status" value="1"/>
</dbReference>
<feature type="compositionally biased region" description="Basic and acidic residues" evidence="6">
    <location>
        <begin position="187"/>
        <end position="206"/>
    </location>
</feature>
<dbReference type="SMART" id="SM00726">
    <property type="entry name" value="UIM"/>
    <property type="match status" value="2"/>
</dbReference>
<comment type="similarity">
    <text evidence="2">Belongs to the epsin family.</text>
</comment>
<evidence type="ECO:0000259" key="7">
    <source>
        <dbReference type="PROSITE" id="PS50942"/>
    </source>
</evidence>
<evidence type="ECO:0000256" key="6">
    <source>
        <dbReference type="SAM" id="MobiDB-lite"/>
    </source>
</evidence>
<dbReference type="SUPFAM" id="SSF48464">
    <property type="entry name" value="ENTH/VHS domain"/>
    <property type="match status" value="1"/>
</dbReference>
<evidence type="ECO:0000256" key="5">
    <source>
        <dbReference type="ARBA" id="ARBA00023121"/>
    </source>
</evidence>
<evidence type="ECO:0000313" key="8">
    <source>
        <dbReference type="EMBL" id="KAG0289961.1"/>
    </source>
</evidence>
<keyword evidence="4" id="KW-0597">Phosphoprotein</keyword>
<feature type="region of interest" description="Disordered" evidence="6">
    <location>
        <begin position="400"/>
        <end position="432"/>
    </location>
</feature>
<feature type="compositionally biased region" description="Polar residues" evidence="6">
    <location>
        <begin position="579"/>
        <end position="593"/>
    </location>
</feature>
<evidence type="ECO:0000256" key="3">
    <source>
        <dbReference type="ARBA" id="ARBA00022490"/>
    </source>
</evidence>
<feature type="compositionally biased region" description="Low complexity" evidence="6">
    <location>
        <begin position="400"/>
        <end position="428"/>
    </location>
</feature>
<dbReference type="SMART" id="SM00273">
    <property type="entry name" value="ENTH"/>
    <property type="match status" value="1"/>
</dbReference>
<comment type="subcellular location">
    <subcellularLocation>
        <location evidence="1">Cytoplasm</location>
    </subcellularLocation>
</comment>
<evidence type="ECO:0000256" key="4">
    <source>
        <dbReference type="ARBA" id="ARBA00022553"/>
    </source>
</evidence>
<dbReference type="PANTHER" id="PTHR12276:SF110">
    <property type="entry name" value="EPSIN-1-RELATED"/>
    <property type="match status" value="1"/>
</dbReference>
<evidence type="ECO:0000256" key="2">
    <source>
        <dbReference type="ARBA" id="ARBA00010130"/>
    </source>
</evidence>
<keyword evidence="9" id="KW-1185">Reference proteome</keyword>
<feature type="compositionally biased region" description="Basic and acidic residues" evidence="6">
    <location>
        <begin position="143"/>
        <end position="153"/>
    </location>
</feature>
<dbReference type="Gene3D" id="1.25.40.90">
    <property type="match status" value="1"/>
</dbReference>
<gene>
    <name evidence="8" type="ORF">BGZ96_006534</name>
</gene>
<dbReference type="InterPro" id="IPR013809">
    <property type="entry name" value="ENTH"/>
</dbReference>
<proteinExistence type="inferred from homology"/>
<dbReference type="InterPro" id="IPR008942">
    <property type="entry name" value="ENTH_VHS"/>
</dbReference>
<dbReference type="CDD" id="cd16991">
    <property type="entry name" value="ENTH_Ent1_Ent2"/>
    <property type="match status" value="1"/>
</dbReference>
<keyword evidence="3" id="KW-0963">Cytoplasm</keyword>